<protein>
    <recommendedName>
        <fullName evidence="3">HTH cro/C1-type domain-containing protein</fullName>
    </recommendedName>
</protein>
<name>A0ABP6QFA9_9ACTN</name>
<evidence type="ECO:0008006" key="3">
    <source>
        <dbReference type="Google" id="ProtNLM"/>
    </source>
</evidence>
<sequence length="433" mass="47688">MTTQDTRPEWARRIQAEREARGWNKPALAAELHRVCGISGRSTQSLTRQILGWERGDHYPRDWTAAYAAAFGLDVDDLFPDAPGTVETAVPATPAGEDAEDVKRREAIQNASAIAASAVVSPVLATLTEAWHTSQPRLAGATISQAMLDDWASGYEVHARSYALDTPEIVLANLARDWAEIAPHLAEPQPVKIERDLARAAAKLAYLIAGSALQLGDYRQSSRWWRIARDQADRSGDALLSSWVRSWEVTTRVVEPREDLSELLRLSREALHLAGGNASTTRVYAATVEAEVLAFMGRHDAAVDAMRTAEDAFGQIPADQSQRDELLHFDQSLVYALAGRPDEASVAQSAALRFYTPERHLYTSVQLDLHGAMLNARDDPNEAAKQALRIVDALPPNRRIKRVVLAARRILDVTPPDARTLPAVRELRNLSPV</sequence>
<dbReference type="Gene3D" id="1.10.260.40">
    <property type="entry name" value="lambda repressor-like DNA-binding domains"/>
    <property type="match status" value="1"/>
</dbReference>
<dbReference type="Proteomes" id="UP001501237">
    <property type="component" value="Unassembled WGS sequence"/>
</dbReference>
<dbReference type="SUPFAM" id="SSF48452">
    <property type="entry name" value="TPR-like"/>
    <property type="match status" value="1"/>
</dbReference>
<dbReference type="CDD" id="cd00093">
    <property type="entry name" value="HTH_XRE"/>
    <property type="match status" value="1"/>
</dbReference>
<dbReference type="InterPro" id="IPR001387">
    <property type="entry name" value="Cro/C1-type_HTH"/>
</dbReference>
<dbReference type="InterPro" id="IPR011990">
    <property type="entry name" value="TPR-like_helical_dom_sf"/>
</dbReference>
<proteinExistence type="predicted"/>
<dbReference type="InterPro" id="IPR010982">
    <property type="entry name" value="Lambda_DNA-bd_dom_sf"/>
</dbReference>
<dbReference type="RefSeq" id="WP_344831403.1">
    <property type="nucleotide sequence ID" value="NZ_BAAAUV010000011.1"/>
</dbReference>
<accession>A0ABP6QFA9</accession>
<evidence type="ECO:0000313" key="1">
    <source>
        <dbReference type="EMBL" id="GAA3219980.1"/>
    </source>
</evidence>
<keyword evidence="2" id="KW-1185">Reference proteome</keyword>
<organism evidence="1 2">
    <name type="scientific">Actinocorallia longicatena</name>
    <dbReference type="NCBI Taxonomy" id="111803"/>
    <lineage>
        <taxon>Bacteria</taxon>
        <taxon>Bacillati</taxon>
        <taxon>Actinomycetota</taxon>
        <taxon>Actinomycetes</taxon>
        <taxon>Streptosporangiales</taxon>
        <taxon>Thermomonosporaceae</taxon>
        <taxon>Actinocorallia</taxon>
    </lineage>
</organism>
<dbReference type="EMBL" id="BAAAUV010000011">
    <property type="protein sequence ID" value="GAA3219980.1"/>
    <property type="molecule type" value="Genomic_DNA"/>
</dbReference>
<evidence type="ECO:0000313" key="2">
    <source>
        <dbReference type="Proteomes" id="UP001501237"/>
    </source>
</evidence>
<reference evidence="2" key="1">
    <citation type="journal article" date="2019" name="Int. J. Syst. Evol. Microbiol.">
        <title>The Global Catalogue of Microorganisms (GCM) 10K type strain sequencing project: providing services to taxonomists for standard genome sequencing and annotation.</title>
        <authorList>
            <consortium name="The Broad Institute Genomics Platform"/>
            <consortium name="The Broad Institute Genome Sequencing Center for Infectious Disease"/>
            <person name="Wu L."/>
            <person name="Ma J."/>
        </authorList>
    </citation>
    <scope>NUCLEOTIDE SEQUENCE [LARGE SCALE GENOMIC DNA]</scope>
    <source>
        <strain evidence="2">JCM 9377</strain>
    </source>
</reference>
<gene>
    <name evidence="1" type="ORF">GCM10010468_44300</name>
</gene>
<comment type="caution">
    <text evidence="1">The sequence shown here is derived from an EMBL/GenBank/DDBJ whole genome shotgun (WGS) entry which is preliminary data.</text>
</comment>